<dbReference type="AlphaFoldDB" id="A0A174VG27"/>
<reference evidence="1 2" key="1">
    <citation type="submission" date="2015-09" db="EMBL/GenBank/DDBJ databases">
        <authorList>
            <consortium name="Pathogen Informatics"/>
        </authorList>
    </citation>
    <scope>NUCLEOTIDE SEQUENCE [LARGE SCALE GENOMIC DNA]</scope>
    <source>
        <strain evidence="1 2">2789STDY5834957</strain>
    </source>
</reference>
<dbReference type="RefSeq" id="WP_055060363.1">
    <property type="nucleotide sequence ID" value="NZ_CZBP01000031.1"/>
</dbReference>
<gene>
    <name evidence="1" type="ORF">ERS852569_03195</name>
</gene>
<evidence type="ECO:0000313" key="1">
    <source>
        <dbReference type="EMBL" id="CUQ33592.1"/>
    </source>
</evidence>
<accession>A0A174VG27</accession>
<proteinExistence type="predicted"/>
<protein>
    <submittedName>
        <fullName evidence="1">Uncharacterized protein</fullName>
    </submittedName>
</protein>
<organism evidence="1 2">
    <name type="scientific">Blautia obeum</name>
    <dbReference type="NCBI Taxonomy" id="40520"/>
    <lineage>
        <taxon>Bacteria</taxon>
        <taxon>Bacillati</taxon>
        <taxon>Bacillota</taxon>
        <taxon>Clostridia</taxon>
        <taxon>Lachnospirales</taxon>
        <taxon>Lachnospiraceae</taxon>
        <taxon>Blautia</taxon>
    </lineage>
</organism>
<name>A0A174VG27_9FIRM</name>
<sequence>MNGEVVSGGRENLRVLIDYKGSGFPGGQMQDDLLLFSLRPDASPNPLALAVVNFPPIRGKRSLYIHRLSGEAPEDRDVLLDAIEAFARRQGYPVLYLNVMEQEMSYLYSRGFTVSPDCPIAAREVKS</sequence>
<dbReference type="Proteomes" id="UP000095762">
    <property type="component" value="Unassembled WGS sequence"/>
</dbReference>
<dbReference type="EMBL" id="CZBP01000031">
    <property type="protein sequence ID" value="CUQ33592.1"/>
    <property type="molecule type" value="Genomic_DNA"/>
</dbReference>
<evidence type="ECO:0000313" key="2">
    <source>
        <dbReference type="Proteomes" id="UP000095762"/>
    </source>
</evidence>